<sequence length="365" mass="41598">MSDGADTSEAVAEVAGDKSARPQGGGRRRQWEDEARDALHIMPLSAIPLETPGLQHARLIKNVRLQTVVEMFHDVQTGSGQVSPRHLTAYFESYKEEVERDLVKIEKIAAASSFDVYTSRIELRRLNIDVNSVESLTLSDRKKEELTNYMRVFTRPLVEYVYGSEDMQVQDVKDIIGMFSNPNRDEALRNLRMMADRLDIELGEIPQFLEEYGDIFLSLAYFKKCLDDIVPEIQRFLSWMAEIRSSTEVKRDARQMRMLDEISRDLTDISTSITGRFESFDNRSKDFWRDINAETFHSIRELIASHHVTIGGVLCGLAVKMDLWKARFARGGGGPNRRMEFVKSEILPGLSHIKSLEQSARSASA</sequence>
<gene>
    <name evidence="2" type="ORF">CHT98_02260</name>
</gene>
<evidence type="ECO:0000313" key="3">
    <source>
        <dbReference type="Proteomes" id="UP000215367"/>
    </source>
</evidence>
<dbReference type="Proteomes" id="UP000215367">
    <property type="component" value="Unassembled WGS sequence"/>
</dbReference>
<accession>A0A235HKU4</accession>
<feature type="region of interest" description="Disordered" evidence="1">
    <location>
        <begin position="1"/>
        <end position="32"/>
    </location>
</feature>
<dbReference type="AlphaFoldDB" id="A0A235HKU4"/>
<reference evidence="2 3" key="1">
    <citation type="submission" date="2017-07" db="EMBL/GenBank/DDBJ databases">
        <title>Whole genome sequence of Azospirillum brasilense 2A1, a potential biofertilizer strain.</title>
        <authorList>
            <person name="Fontana C.A."/>
            <person name="Toffoli L.M."/>
            <person name="Salazar S.M."/>
            <person name="Puglisi E."/>
            <person name="Pedraza R."/>
            <person name="Bassi D."/>
            <person name="Cocconcelli P.S."/>
        </authorList>
    </citation>
    <scope>NUCLEOTIDE SEQUENCE [LARGE SCALE GENOMIC DNA]</scope>
    <source>
        <strain evidence="2 3">2A1</strain>
    </source>
</reference>
<evidence type="ECO:0000313" key="2">
    <source>
        <dbReference type="EMBL" id="OYD86459.1"/>
    </source>
</evidence>
<protein>
    <submittedName>
        <fullName evidence="2">Uncharacterized protein</fullName>
    </submittedName>
</protein>
<dbReference type="EMBL" id="NOWT01000001">
    <property type="protein sequence ID" value="OYD86459.1"/>
    <property type="molecule type" value="Genomic_DNA"/>
</dbReference>
<evidence type="ECO:0000256" key="1">
    <source>
        <dbReference type="SAM" id="MobiDB-lite"/>
    </source>
</evidence>
<comment type="caution">
    <text evidence="2">The sequence shown here is derived from an EMBL/GenBank/DDBJ whole genome shotgun (WGS) entry which is preliminary data.</text>
</comment>
<proteinExistence type="predicted"/>
<name>A0A235HKU4_AZOBR</name>
<dbReference type="RefSeq" id="WP_094301652.1">
    <property type="nucleotide sequence ID" value="NZ_NOWT01000001.1"/>
</dbReference>
<organism evidence="2 3">
    <name type="scientific">Azospirillum brasilense</name>
    <dbReference type="NCBI Taxonomy" id="192"/>
    <lineage>
        <taxon>Bacteria</taxon>
        <taxon>Pseudomonadati</taxon>
        <taxon>Pseudomonadota</taxon>
        <taxon>Alphaproteobacteria</taxon>
        <taxon>Rhodospirillales</taxon>
        <taxon>Azospirillaceae</taxon>
        <taxon>Azospirillum</taxon>
    </lineage>
</organism>